<organism evidence="1">
    <name type="scientific">virus sp. ctrcb4</name>
    <dbReference type="NCBI Taxonomy" id="2825824"/>
    <lineage>
        <taxon>Viruses</taxon>
    </lineage>
</organism>
<dbReference type="EMBL" id="BK059132">
    <property type="protein sequence ID" value="DAE33197.1"/>
    <property type="molecule type" value="Genomic_DNA"/>
</dbReference>
<protein>
    <submittedName>
        <fullName evidence="1">Uncharacterized protein</fullName>
    </submittedName>
</protein>
<name>A0A8S5RQ40_9VIRU</name>
<sequence length="41" mass="4562">MCIVVIIPNLFSSQFDSNLTSSKEKQFVAICPEFVPSSINQ</sequence>
<reference evidence="1" key="1">
    <citation type="journal article" date="2021" name="Proc. Natl. Acad. Sci. U.S.A.">
        <title>A Catalog of Tens of Thousands of Viruses from Human Metagenomes Reveals Hidden Associations with Chronic Diseases.</title>
        <authorList>
            <person name="Tisza M.J."/>
            <person name="Buck C.B."/>
        </authorList>
    </citation>
    <scope>NUCLEOTIDE SEQUENCE</scope>
    <source>
        <strain evidence="1">Ctrcb4</strain>
    </source>
</reference>
<evidence type="ECO:0000313" key="1">
    <source>
        <dbReference type="EMBL" id="DAE33197.1"/>
    </source>
</evidence>
<proteinExistence type="predicted"/>
<accession>A0A8S5RQ40</accession>